<dbReference type="AlphaFoldDB" id="A0A5C3KSQ7"/>
<organism evidence="2 3">
    <name type="scientific">Coprinopsis marcescibilis</name>
    <name type="common">Agaric fungus</name>
    <name type="synonym">Psathyrella marcescibilis</name>
    <dbReference type="NCBI Taxonomy" id="230819"/>
    <lineage>
        <taxon>Eukaryota</taxon>
        <taxon>Fungi</taxon>
        <taxon>Dikarya</taxon>
        <taxon>Basidiomycota</taxon>
        <taxon>Agaricomycotina</taxon>
        <taxon>Agaricomycetes</taxon>
        <taxon>Agaricomycetidae</taxon>
        <taxon>Agaricales</taxon>
        <taxon>Agaricineae</taxon>
        <taxon>Psathyrellaceae</taxon>
        <taxon>Coprinopsis</taxon>
    </lineage>
</organism>
<gene>
    <name evidence="2" type="ORF">FA15DRAFT_460979</name>
</gene>
<dbReference type="Proteomes" id="UP000307440">
    <property type="component" value="Unassembled WGS sequence"/>
</dbReference>
<proteinExistence type="predicted"/>
<protein>
    <submittedName>
        <fullName evidence="2">Uncharacterized protein</fullName>
    </submittedName>
</protein>
<keyword evidence="3" id="KW-1185">Reference proteome</keyword>
<evidence type="ECO:0000313" key="3">
    <source>
        <dbReference type="Proteomes" id="UP000307440"/>
    </source>
</evidence>
<evidence type="ECO:0000313" key="2">
    <source>
        <dbReference type="EMBL" id="TFK23552.1"/>
    </source>
</evidence>
<dbReference type="EMBL" id="ML210216">
    <property type="protein sequence ID" value="TFK23552.1"/>
    <property type="molecule type" value="Genomic_DNA"/>
</dbReference>
<reference evidence="2 3" key="1">
    <citation type="journal article" date="2019" name="Nat. Ecol. Evol.">
        <title>Megaphylogeny resolves global patterns of mushroom evolution.</title>
        <authorList>
            <person name="Varga T."/>
            <person name="Krizsan K."/>
            <person name="Foldi C."/>
            <person name="Dima B."/>
            <person name="Sanchez-Garcia M."/>
            <person name="Sanchez-Ramirez S."/>
            <person name="Szollosi G.J."/>
            <person name="Szarkandi J.G."/>
            <person name="Papp V."/>
            <person name="Albert L."/>
            <person name="Andreopoulos W."/>
            <person name="Angelini C."/>
            <person name="Antonin V."/>
            <person name="Barry K.W."/>
            <person name="Bougher N.L."/>
            <person name="Buchanan P."/>
            <person name="Buyck B."/>
            <person name="Bense V."/>
            <person name="Catcheside P."/>
            <person name="Chovatia M."/>
            <person name="Cooper J."/>
            <person name="Damon W."/>
            <person name="Desjardin D."/>
            <person name="Finy P."/>
            <person name="Geml J."/>
            <person name="Haridas S."/>
            <person name="Hughes K."/>
            <person name="Justo A."/>
            <person name="Karasinski D."/>
            <person name="Kautmanova I."/>
            <person name="Kiss B."/>
            <person name="Kocsube S."/>
            <person name="Kotiranta H."/>
            <person name="LaButti K.M."/>
            <person name="Lechner B.E."/>
            <person name="Liimatainen K."/>
            <person name="Lipzen A."/>
            <person name="Lukacs Z."/>
            <person name="Mihaltcheva S."/>
            <person name="Morgado L.N."/>
            <person name="Niskanen T."/>
            <person name="Noordeloos M.E."/>
            <person name="Ohm R.A."/>
            <person name="Ortiz-Santana B."/>
            <person name="Ovrebo C."/>
            <person name="Racz N."/>
            <person name="Riley R."/>
            <person name="Savchenko A."/>
            <person name="Shiryaev A."/>
            <person name="Soop K."/>
            <person name="Spirin V."/>
            <person name="Szebenyi C."/>
            <person name="Tomsovsky M."/>
            <person name="Tulloss R.E."/>
            <person name="Uehling J."/>
            <person name="Grigoriev I.V."/>
            <person name="Vagvolgyi C."/>
            <person name="Papp T."/>
            <person name="Martin F.M."/>
            <person name="Miettinen O."/>
            <person name="Hibbett D.S."/>
            <person name="Nagy L.G."/>
        </authorList>
    </citation>
    <scope>NUCLEOTIDE SEQUENCE [LARGE SCALE GENOMIC DNA]</scope>
    <source>
        <strain evidence="2 3">CBS 121175</strain>
    </source>
</reference>
<sequence>MPVIITGLTAKTRRVDTDVEGANKKVSMTPKERIEHLRNFLGITVDPKASRGRYVWCEFCDIKITLESAEKSTRRGGFYNGNLKNHLVRDKHEQAIVLWVEDNNGNTTWQHPEKVREWAQRRFPPTTRPSSALASMKDVTPSVQKRTRRVKARSSLTPAESRPTTERKRRQRKSVSPLFCL</sequence>
<accession>A0A5C3KSQ7</accession>
<evidence type="ECO:0000256" key="1">
    <source>
        <dbReference type="SAM" id="MobiDB-lite"/>
    </source>
</evidence>
<name>A0A5C3KSQ7_COPMA</name>
<feature type="region of interest" description="Disordered" evidence="1">
    <location>
        <begin position="122"/>
        <end position="181"/>
    </location>
</feature>